<dbReference type="EMBL" id="BGPR01000292">
    <property type="protein sequence ID" value="GBM10913.1"/>
    <property type="molecule type" value="Genomic_DNA"/>
</dbReference>
<evidence type="ECO:0000313" key="2">
    <source>
        <dbReference type="Proteomes" id="UP000499080"/>
    </source>
</evidence>
<accession>A0A4Y2D2J6</accession>
<proteinExistence type="predicted"/>
<protein>
    <submittedName>
        <fullName evidence="1">Uncharacterized protein</fullName>
    </submittedName>
</protein>
<dbReference type="Proteomes" id="UP000499080">
    <property type="component" value="Unassembled WGS sequence"/>
</dbReference>
<dbReference type="AlphaFoldDB" id="A0A4Y2D2J6"/>
<organism evidence="1 2">
    <name type="scientific">Araneus ventricosus</name>
    <name type="common">Orbweaver spider</name>
    <name type="synonym">Epeira ventricosa</name>
    <dbReference type="NCBI Taxonomy" id="182803"/>
    <lineage>
        <taxon>Eukaryota</taxon>
        <taxon>Metazoa</taxon>
        <taxon>Ecdysozoa</taxon>
        <taxon>Arthropoda</taxon>
        <taxon>Chelicerata</taxon>
        <taxon>Arachnida</taxon>
        <taxon>Araneae</taxon>
        <taxon>Araneomorphae</taxon>
        <taxon>Entelegynae</taxon>
        <taxon>Araneoidea</taxon>
        <taxon>Araneidae</taxon>
        <taxon>Araneus</taxon>
    </lineage>
</organism>
<gene>
    <name evidence="1" type="ORF">AVEN_171406_1</name>
</gene>
<sequence length="106" mass="11502">MLALSCFTKTLALMRCCVHNNCCSRSRGYGRCLAITPAVLILLPATTICSSTGKVSWWGGIFPVTMTGRWLSHAGFAHRRRISSTMVTEIGITLVSVPVVLMLRGS</sequence>
<keyword evidence="2" id="KW-1185">Reference proteome</keyword>
<comment type="caution">
    <text evidence="1">The sequence shown here is derived from an EMBL/GenBank/DDBJ whole genome shotgun (WGS) entry which is preliminary data.</text>
</comment>
<evidence type="ECO:0000313" key="1">
    <source>
        <dbReference type="EMBL" id="GBM10913.1"/>
    </source>
</evidence>
<name>A0A4Y2D2J6_ARAVE</name>
<reference evidence="1 2" key="1">
    <citation type="journal article" date="2019" name="Sci. Rep.">
        <title>Orb-weaving spider Araneus ventricosus genome elucidates the spidroin gene catalogue.</title>
        <authorList>
            <person name="Kono N."/>
            <person name="Nakamura H."/>
            <person name="Ohtoshi R."/>
            <person name="Moran D.A.P."/>
            <person name="Shinohara A."/>
            <person name="Yoshida Y."/>
            <person name="Fujiwara M."/>
            <person name="Mori M."/>
            <person name="Tomita M."/>
            <person name="Arakawa K."/>
        </authorList>
    </citation>
    <scope>NUCLEOTIDE SEQUENCE [LARGE SCALE GENOMIC DNA]</scope>
</reference>